<keyword evidence="6" id="KW-0418">Kinase</keyword>
<evidence type="ECO:0000256" key="6">
    <source>
        <dbReference type="ARBA" id="ARBA00022777"/>
    </source>
</evidence>
<proteinExistence type="predicted"/>
<dbReference type="PROSITE" id="PS50109">
    <property type="entry name" value="HIS_KIN"/>
    <property type="match status" value="1"/>
</dbReference>
<evidence type="ECO:0000256" key="2">
    <source>
        <dbReference type="ARBA" id="ARBA00004429"/>
    </source>
</evidence>
<comment type="subcellular location">
    <subcellularLocation>
        <location evidence="2">Cell inner membrane</location>
        <topology evidence="2">Multi-pass membrane protein</topology>
    </subcellularLocation>
</comment>
<dbReference type="Gene3D" id="3.30.565.10">
    <property type="entry name" value="Histidine kinase-like ATPase, C-terminal domain"/>
    <property type="match status" value="1"/>
</dbReference>
<dbReference type="InterPro" id="IPR036097">
    <property type="entry name" value="HisK_dim/P_sf"/>
</dbReference>
<feature type="domain" description="PAS" evidence="11">
    <location>
        <begin position="209"/>
        <end position="279"/>
    </location>
</feature>
<dbReference type="InterPro" id="IPR035965">
    <property type="entry name" value="PAS-like_dom_sf"/>
</dbReference>
<dbReference type="NCBIfam" id="TIGR00229">
    <property type="entry name" value="sensory_box"/>
    <property type="match status" value="1"/>
</dbReference>
<dbReference type="GO" id="GO:0030295">
    <property type="term" value="F:protein kinase activator activity"/>
    <property type="evidence" value="ECO:0007669"/>
    <property type="project" value="TreeGrafter"/>
</dbReference>
<dbReference type="Pfam" id="PF00512">
    <property type="entry name" value="HisKA"/>
    <property type="match status" value="1"/>
</dbReference>
<evidence type="ECO:0000256" key="9">
    <source>
        <dbReference type="SAM" id="Phobius"/>
    </source>
</evidence>
<evidence type="ECO:0000256" key="4">
    <source>
        <dbReference type="ARBA" id="ARBA00022553"/>
    </source>
</evidence>
<keyword evidence="7 9" id="KW-0472">Membrane</keyword>
<evidence type="ECO:0000256" key="3">
    <source>
        <dbReference type="ARBA" id="ARBA00012438"/>
    </source>
</evidence>
<dbReference type="GO" id="GO:0007234">
    <property type="term" value="P:osmosensory signaling via phosphorelay pathway"/>
    <property type="evidence" value="ECO:0007669"/>
    <property type="project" value="TreeGrafter"/>
</dbReference>
<evidence type="ECO:0000259" key="12">
    <source>
        <dbReference type="PROSITE" id="PS50113"/>
    </source>
</evidence>
<keyword evidence="9" id="KW-1133">Transmembrane helix</keyword>
<dbReference type="InterPro" id="IPR000700">
    <property type="entry name" value="PAS-assoc_C"/>
</dbReference>
<dbReference type="GO" id="GO:0000156">
    <property type="term" value="F:phosphorelay response regulator activity"/>
    <property type="evidence" value="ECO:0007669"/>
    <property type="project" value="TreeGrafter"/>
</dbReference>
<dbReference type="Gene3D" id="1.10.287.130">
    <property type="match status" value="1"/>
</dbReference>
<feature type="transmembrane region" description="Helical" evidence="9">
    <location>
        <begin position="174"/>
        <end position="196"/>
    </location>
</feature>
<dbReference type="GO" id="GO:0000155">
    <property type="term" value="F:phosphorelay sensor kinase activity"/>
    <property type="evidence" value="ECO:0007669"/>
    <property type="project" value="InterPro"/>
</dbReference>
<dbReference type="InterPro" id="IPR004358">
    <property type="entry name" value="Sig_transdc_His_kin-like_C"/>
</dbReference>
<dbReference type="FunFam" id="3.30.565.10:FF:000006">
    <property type="entry name" value="Sensor histidine kinase WalK"/>
    <property type="match status" value="1"/>
</dbReference>
<evidence type="ECO:0000313" key="13">
    <source>
        <dbReference type="EMBL" id="KFB74456.1"/>
    </source>
</evidence>
<dbReference type="SMART" id="SM00387">
    <property type="entry name" value="HATPase_c"/>
    <property type="match status" value="1"/>
</dbReference>
<evidence type="ECO:0000259" key="11">
    <source>
        <dbReference type="PROSITE" id="PS50112"/>
    </source>
</evidence>
<dbReference type="GO" id="GO:0005886">
    <property type="term" value="C:plasma membrane"/>
    <property type="evidence" value="ECO:0007669"/>
    <property type="project" value="UniProtKB-SubCell"/>
</dbReference>
<evidence type="ECO:0000256" key="5">
    <source>
        <dbReference type="ARBA" id="ARBA00022679"/>
    </source>
</evidence>
<dbReference type="PANTHER" id="PTHR42878">
    <property type="entry name" value="TWO-COMPONENT HISTIDINE KINASE"/>
    <property type="match status" value="1"/>
</dbReference>
<dbReference type="PROSITE" id="PS50113">
    <property type="entry name" value="PAC"/>
    <property type="match status" value="1"/>
</dbReference>
<dbReference type="EMBL" id="JDVG02000032">
    <property type="protein sequence ID" value="KFB74456.1"/>
    <property type="molecule type" value="Genomic_DNA"/>
</dbReference>
<dbReference type="SUPFAM" id="SSF55874">
    <property type="entry name" value="ATPase domain of HSP90 chaperone/DNA topoisomerase II/histidine kinase"/>
    <property type="match status" value="1"/>
</dbReference>
<dbReference type="InterPro" id="IPR000014">
    <property type="entry name" value="PAS"/>
</dbReference>
<protein>
    <recommendedName>
        <fullName evidence="3">histidine kinase</fullName>
        <ecNumber evidence="3">2.7.13.3</ecNumber>
    </recommendedName>
</protein>
<dbReference type="PROSITE" id="PS50112">
    <property type="entry name" value="PAS"/>
    <property type="match status" value="1"/>
</dbReference>
<dbReference type="InterPro" id="IPR036890">
    <property type="entry name" value="HATPase_C_sf"/>
</dbReference>
<dbReference type="InterPro" id="IPR003594">
    <property type="entry name" value="HATPase_dom"/>
</dbReference>
<reference evidence="13 14" key="1">
    <citation type="submission" date="2014-02" db="EMBL/GenBank/DDBJ databases">
        <title>Expanding our view of genomic diversity in Candidatus Accumulibacter clades.</title>
        <authorList>
            <person name="Skennerton C.T."/>
            <person name="Barr J.J."/>
            <person name="Slater F.R."/>
            <person name="Bond P.L."/>
            <person name="Tyson G.W."/>
        </authorList>
    </citation>
    <scope>NUCLEOTIDE SEQUENCE [LARGE SCALE GENOMIC DNA]</scope>
    <source>
        <strain evidence="14">BA-91</strain>
    </source>
</reference>
<dbReference type="Proteomes" id="UP000020077">
    <property type="component" value="Unassembled WGS sequence"/>
</dbReference>
<evidence type="ECO:0000256" key="7">
    <source>
        <dbReference type="ARBA" id="ARBA00023136"/>
    </source>
</evidence>
<keyword evidence="9" id="KW-0812">Transmembrane</keyword>
<dbReference type="Pfam" id="PF02518">
    <property type="entry name" value="HATPase_c"/>
    <property type="match status" value="1"/>
</dbReference>
<dbReference type="SUPFAM" id="SSF55785">
    <property type="entry name" value="PYP-like sensor domain (PAS domain)"/>
    <property type="match status" value="1"/>
</dbReference>
<evidence type="ECO:0000256" key="1">
    <source>
        <dbReference type="ARBA" id="ARBA00000085"/>
    </source>
</evidence>
<dbReference type="PANTHER" id="PTHR42878:SF15">
    <property type="entry name" value="BACTERIOPHYTOCHROME"/>
    <property type="match status" value="1"/>
</dbReference>
<dbReference type="AlphaFoldDB" id="A0A080M003"/>
<keyword evidence="4" id="KW-0597">Phosphoprotein</keyword>
<dbReference type="EC" id="2.7.13.3" evidence="3"/>
<evidence type="ECO:0000259" key="10">
    <source>
        <dbReference type="PROSITE" id="PS50109"/>
    </source>
</evidence>
<dbReference type="SMART" id="SM00388">
    <property type="entry name" value="HisKA"/>
    <property type="match status" value="1"/>
</dbReference>
<dbReference type="SUPFAM" id="SSF47384">
    <property type="entry name" value="Homodimeric domain of signal transducing histidine kinase"/>
    <property type="match status" value="1"/>
</dbReference>
<dbReference type="CDD" id="cd00130">
    <property type="entry name" value="PAS"/>
    <property type="match status" value="1"/>
</dbReference>
<feature type="coiled-coil region" evidence="8">
    <location>
        <begin position="324"/>
        <end position="358"/>
    </location>
</feature>
<name>A0A080M003_9PROT</name>
<dbReference type="SMART" id="SM00091">
    <property type="entry name" value="PAS"/>
    <property type="match status" value="1"/>
</dbReference>
<feature type="domain" description="PAC" evidence="12">
    <location>
        <begin position="282"/>
        <end position="333"/>
    </location>
</feature>
<evidence type="ECO:0000313" key="14">
    <source>
        <dbReference type="Proteomes" id="UP000020077"/>
    </source>
</evidence>
<evidence type="ECO:0000256" key="8">
    <source>
        <dbReference type="SAM" id="Coils"/>
    </source>
</evidence>
<keyword evidence="5 13" id="KW-0808">Transferase</keyword>
<dbReference type="PRINTS" id="PR00344">
    <property type="entry name" value="BCTRLSENSOR"/>
</dbReference>
<feature type="domain" description="Histidine kinase" evidence="10">
    <location>
        <begin position="376"/>
        <end position="589"/>
    </location>
</feature>
<comment type="caution">
    <text evidence="13">The sequence shown here is derived from an EMBL/GenBank/DDBJ whole genome shotgun (WGS) entry which is preliminary data.</text>
</comment>
<dbReference type="InterPro" id="IPR050351">
    <property type="entry name" value="BphY/WalK/GraS-like"/>
</dbReference>
<feature type="transmembrane region" description="Helical" evidence="9">
    <location>
        <begin position="20"/>
        <end position="39"/>
    </location>
</feature>
<dbReference type="InterPro" id="IPR005467">
    <property type="entry name" value="His_kinase_dom"/>
</dbReference>
<gene>
    <name evidence="13" type="primary">cph1_2</name>
    <name evidence="13" type="ORF">AW09_000222</name>
</gene>
<accession>A0A080M003</accession>
<dbReference type="Pfam" id="PF08448">
    <property type="entry name" value="PAS_4"/>
    <property type="match status" value="1"/>
</dbReference>
<organism evidence="13 14">
    <name type="scientific">Candidatus Accumulibacter phosphatis</name>
    <dbReference type="NCBI Taxonomy" id="327160"/>
    <lineage>
        <taxon>Bacteria</taxon>
        <taxon>Pseudomonadati</taxon>
        <taxon>Pseudomonadota</taxon>
        <taxon>Betaproteobacteria</taxon>
        <taxon>Candidatus Accumulibacter</taxon>
    </lineage>
</organism>
<keyword evidence="8" id="KW-0175">Coiled coil</keyword>
<comment type="catalytic activity">
    <reaction evidence="1">
        <text>ATP + protein L-histidine = ADP + protein N-phospho-L-histidine.</text>
        <dbReference type="EC" id="2.7.13.3"/>
    </reaction>
</comment>
<dbReference type="Gene3D" id="3.30.450.20">
    <property type="entry name" value="PAS domain"/>
    <property type="match status" value="1"/>
</dbReference>
<dbReference type="InterPro" id="IPR013656">
    <property type="entry name" value="PAS_4"/>
</dbReference>
<dbReference type="InterPro" id="IPR003661">
    <property type="entry name" value="HisK_dim/P_dom"/>
</dbReference>
<dbReference type="CDD" id="cd00082">
    <property type="entry name" value="HisKA"/>
    <property type="match status" value="1"/>
</dbReference>
<sequence length="589" mass="65758">MNDAMCLPMQDGPRRSGGRIVAAILLGLCIIALLSWLHYEQRRALQQATRHVQELRQAQVELAKGFLQISLAGTSGSSFSQHTGLALLQQSVLSFERSLDQLGVLDGVEAEAFRRSAEAFRARLAAWRQAPATDQRGLVALRIAFADLERRTDRVDHAARRYIETLNAHNEQTYTFSLLGSVLSLCLIVGIILKITGNERRSLKERQKALELLAAIAESTEDAIFAKDNEGRYLLFNRAASRFVGKSAETMLGRDDRDLFPAEQAEMLMQVGRQVMRQERILTQEEALDTAVGARVFLATKGPLRDGEGRVIGIFGISRDITEQKLAEREIERQVLRLKAAEEALRELNATLEMRVAERTAELAALNQSLESFVYSTSHDLKAPLRGIEGYSRLLAEDYGDRLNDEGRLFIANICNGIARMHELIDDLLTYSRMERRKLERTPVDLPSLVAGVLAERREEIAARAVAVVQAVPPLAVCADVEGLQLVLRNLIENALKFSLEGSAPRIEIGARQDEKTVTLWISDSGIGFDMKYHERIFEIFQRLHRLEDYPGTGIGLALVKKAMQRMGGRVWAESVPGQGASFYVQLPK</sequence>